<evidence type="ECO:0000256" key="1">
    <source>
        <dbReference type="SAM" id="SignalP"/>
    </source>
</evidence>
<keyword evidence="1" id="KW-0732">Signal</keyword>
<organism evidence="2 3">
    <name type="scientific">Janibacter melonis</name>
    <dbReference type="NCBI Taxonomy" id="262209"/>
    <lineage>
        <taxon>Bacteria</taxon>
        <taxon>Bacillati</taxon>
        <taxon>Actinomycetota</taxon>
        <taxon>Actinomycetes</taxon>
        <taxon>Micrococcales</taxon>
        <taxon>Intrasporangiaceae</taxon>
        <taxon>Janibacter</taxon>
    </lineage>
</organism>
<accession>A0A176QG90</accession>
<gene>
    <name evidence="2" type="ORF">AWH69_02845</name>
</gene>
<proteinExistence type="predicted"/>
<feature type="signal peptide" evidence="1">
    <location>
        <begin position="1"/>
        <end position="31"/>
    </location>
</feature>
<feature type="chain" id="PRO_5008048863" evidence="1">
    <location>
        <begin position="32"/>
        <end position="69"/>
    </location>
</feature>
<name>A0A176QG90_9MICO</name>
<dbReference type="Proteomes" id="UP000076976">
    <property type="component" value="Unassembled WGS sequence"/>
</dbReference>
<comment type="caution">
    <text evidence="2">The sequence shown here is derived from an EMBL/GenBank/DDBJ whole genome shotgun (WGS) entry which is preliminary data.</text>
</comment>
<dbReference type="EMBL" id="LQZG01000001">
    <property type="protein sequence ID" value="OAB88739.1"/>
    <property type="molecule type" value="Genomic_DNA"/>
</dbReference>
<protein>
    <submittedName>
        <fullName evidence="2">Uncharacterized protein</fullName>
    </submittedName>
</protein>
<sequence>MAHRTAARLAGAVLTASAVAVVGPAAVPASAAGVVQLGHSPTPTYATVATASAGPAELPRSDVRVVRVR</sequence>
<dbReference type="RefSeq" id="WP_068271144.1">
    <property type="nucleotide sequence ID" value="NZ_LQZG01000001.1"/>
</dbReference>
<reference evidence="2 3" key="1">
    <citation type="submission" date="2016-01" db="EMBL/GenBank/DDBJ databases">
        <title>Janibacter melonis strain CD11_4 genome sequencing and assembly.</title>
        <authorList>
            <person name="Nair G.R."/>
            <person name="Kaur G."/>
            <person name="Chander A.M."/>
            <person name="Mayilraj S."/>
        </authorList>
    </citation>
    <scope>NUCLEOTIDE SEQUENCE [LARGE SCALE GENOMIC DNA]</scope>
    <source>
        <strain evidence="2 3">CD11-4</strain>
    </source>
</reference>
<evidence type="ECO:0000313" key="3">
    <source>
        <dbReference type="Proteomes" id="UP000076976"/>
    </source>
</evidence>
<evidence type="ECO:0000313" key="2">
    <source>
        <dbReference type="EMBL" id="OAB88739.1"/>
    </source>
</evidence>
<keyword evidence="3" id="KW-1185">Reference proteome</keyword>
<dbReference type="AlphaFoldDB" id="A0A176QG90"/>